<dbReference type="Proteomes" id="UP000006729">
    <property type="component" value="Chromosome 8"/>
</dbReference>
<keyword evidence="2" id="KW-1185">Reference proteome</keyword>
<comment type="caution">
    <text evidence="1">The sequence shown here is derived from an EMBL/GenBank/DDBJ whole genome shotgun (WGS) entry which is preliminary data.</text>
</comment>
<evidence type="ECO:0000313" key="1">
    <source>
        <dbReference type="EMBL" id="KAI9389566.1"/>
    </source>
</evidence>
<reference evidence="1 2" key="1">
    <citation type="journal article" date="2006" name="Science">
        <title>The genome of black cottonwood, Populus trichocarpa (Torr. &amp; Gray).</title>
        <authorList>
            <person name="Tuskan G.A."/>
            <person name="Difazio S."/>
            <person name="Jansson S."/>
            <person name="Bohlmann J."/>
            <person name="Grigoriev I."/>
            <person name="Hellsten U."/>
            <person name="Putnam N."/>
            <person name="Ralph S."/>
            <person name="Rombauts S."/>
            <person name="Salamov A."/>
            <person name="Schein J."/>
            <person name="Sterck L."/>
            <person name="Aerts A."/>
            <person name="Bhalerao R.R."/>
            <person name="Bhalerao R.P."/>
            <person name="Blaudez D."/>
            <person name="Boerjan W."/>
            <person name="Brun A."/>
            <person name="Brunner A."/>
            <person name="Busov V."/>
            <person name="Campbell M."/>
            <person name="Carlson J."/>
            <person name="Chalot M."/>
            <person name="Chapman J."/>
            <person name="Chen G.L."/>
            <person name="Cooper D."/>
            <person name="Coutinho P.M."/>
            <person name="Couturier J."/>
            <person name="Covert S."/>
            <person name="Cronk Q."/>
            <person name="Cunningham R."/>
            <person name="Davis J."/>
            <person name="Degroeve S."/>
            <person name="Dejardin A."/>
            <person name="Depamphilis C."/>
            <person name="Detter J."/>
            <person name="Dirks B."/>
            <person name="Dubchak I."/>
            <person name="Duplessis S."/>
            <person name="Ehlting J."/>
            <person name="Ellis B."/>
            <person name="Gendler K."/>
            <person name="Goodstein D."/>
            <person name="Gribskov M."/>
            <person name="Grimwood J."/>
            <person name="Groover A."/>
            <person name="Gunter L."/>
            <person name="Hamberger B."/>
            <person name="Heinze B."/>
            <person name="Helariutta Y."/>
            <person name="Henrissat B."/>
            <person name="Holligan D."/>
            <person name="Holt R."/>
            <person name="Huang W."/>
            <person name="Islam-Faridi N."/>
            <person name="Jones S."/>
            <person name="Jones-Rhoades M."/>
            <person name="Jorgensen R."/>
            <person name="Joshi C."/>
            <person name="Kangasjarvi J."/>
            <person name="Karlsson J."/>
            <person name="Kelleher C."/>
            <person name="Kirkpatrick R."/>
            <person name="Kirst M."/>
            <person name="Kohler A."/>
            <person name="Kalluri U."/>
            <person name="Larimer F."/>
            <person name="Leebens-Mack J."/>
            <person name="Leple J.C."/>
            <person name="Locascio P."/>
            <person name="Lou Y."/>
            <person name="Lucas S."/>
            <person name="Martin F."/>
            <person name="Montanini B."/>
            <person name="Napoli C."/>
            <person name="Nelson D.R."/>
            <person name="Nelson C."/>
            <person name="Nieminen K."/>
            <person name="Nilsson O."/>
            <person name="Pereda V."/>
            <person name="Peter G."/>
            <person name="Philippe R."/>
            <person name="Pilate G."/>
            <person name="Poliakov A."/>
            <person name="Razumovskaya J."/>
            <person name="Richardson P."/>
            <person name="Rinaldi C."/>
            <person name="Ritland K."/>
            <person name="Rouze P."/>
            <person name="Ryaboy D."/>
            <person name="Schmutz J."/>
            <person name="Schrader J."/>
            <person name="Segerman B."/>
            <person name="Shin H."/>
            <person name="Siddiqui A."/>
            <person name="Sterky F."/>
            <person name="Terry A."/>
            <person name="Tsai C.J."/>
            <person name="Uberbacher E."/>
            <person name="Unneberg P."/>
            <person name="Vahala J."/>
            <person name="Wall K."/>
            <person name="Wessler S."/>
            <person name="Yang G."/>
            <person name="Yin T."/>
            <person name="Douglas C."/>
            <person name="Marra M."/>
            <person name="Sandberg G."/>
            <person name="Van de Peer Y."/>
            <person name="Rokhsar D."/>
        </authorList>
    </citation>
    <scope>NUCLEOTIDE SEQUENCE [LARGE SCALE GENOMIC DNA]</scope>
    <source>
        <strain evidence="2">cv. Nisqually</strain>
    </source>
</reference>
<protein>
    <submittedName>
        <fullName evidence="1">Uncharacterized protein</fullName>
    </submittedName>
</protein>
<proteinExistence type="predicted"/>
<accession>A0ACC0SK52</accession>
<gene>
    <name evidence="1" type="ORF">POPTR_008G061600v4</name>
</gene>
<dbReference type="EMBL" id="CM009297">
    <property type="protein sequence ID" value="KAI9389566.1"/>
    <property type="molecule type" value="Genomic_DNA"/>
</dbReference>
<evidence type="ECO:0000313" key="2">
    <source>
        <dbReference type="Proteomes" id="UP000006729"/>
    </source>
</evidence>
<sequence>MYAPKQLLASVLLLLIISAISQYPGAIEARPLTLQQGKGKRSYSCPIMYGLAGILSYNIIYLGFLTGNSKRFFASLGLECKCCDGAKGECRSSWDTSCPKLKCHPWKSH</sequence>
<name>A0ACC0SK52_POPTR</name>
<organism evidence="1 2">
    <name type="scientific">Populus trichocarpa</name>
    <name type="common">Western balsam poplar</name>
    <name type="synonym">Populus balsamifera subsp. trichocarpa</name>
    <dbReference type="NCBI Taxonomy" id="3694"/>
    <lineage>
        <taxon>Eukaryota</taxon>
        <taxon>Viridiplantae</taxon>
        <taxon>Streptophyta</taxon>
        <taxon>Embryophyta</taxon>
        <taxon>Tracheophyta</taxon>
        <taxon>Spermatophyta</taxon>
        <taxon>Magnoliopsida</taxon>
        <taxon>eudicotyledons</taxon>
        <taxon>Gunneridae</taxon>
        <taxon>Pentapetalae</taxon>
        <taxon>rosids</taxon>
        <taxon>fabids</taxon>
        <taxon>Malpighiales</taxon>
        <taxon>Salicaceae</taxon>
        <taxon>Saliceae</taxon>
        <taxon>Populus</taxon>
    </lineage>
</organism>